<feature type="transmembrane region" description="Helical" evidence="6">
    <location>
        <begin position="193"/>
        <end position="212"/>
    </location>
</feature>
<comment type="caution">
    <text evidence="7">The sequence shown here is derived from an EMBL/GenBank/DDBJ whole genome shotgun (WGS) entry which is preliminary data.</text>
</comment>
<dbReference type="InterPro" id="IPR036458">
    <property type="entry name" value="Na:dicarbo_symporter_sf"/>
</dbReference>
<sequence>MAEKKSGMSLDKLGIWIIGATILGAAVGLLMGKSASMFAPAGNLFMQLIKMVVVPLVLFSLIGGAASLGKSSSAGKIGGFTFVYYGITTAVAVALGLFFSEIFRPGAGIDMAALSGAAVQVEHMEESTKIPGFWDTITGFVPANPFKALVDGNILQIIVFAMFMGFASTYLEESKKKTIINFFNYMTELFIKIMTAIMYVAPLGVFCLMADATGTFGYAVLAKIGYLILLYVAVLAIVTYGMIGGSVALFSKCTTYKNFFKSMWKVQVFAFSTASSMATLPLNMNTAMKELGVSKETTSFALPLGATINMNGNAAYYAMAATFIAQMYGMELSFSQYMAIIITSTLGAVGQAGVPGPTLLVVAVLAAANIPIEALPILFGVDRIFDMLRTAVNITGDAACATIVDRFRDSKATEMEPALHH</sequence>
<name>A0A5D6W1H5_9FIRM</name>
<feature type="transmembrane region" description="Helical" evidence="6">
    <location>
        <begin position="300"/>
        <end position="325"/>
    </location>
</feature>
<feature type="transmembrane region" description="Helical" evidence="6">
    <location>
        <begin position="154"/>
        <end position="172"/>
    </location>
</feature>
<dbReference type="EMBL" id="VTOY01000006">
    <property type="protein sequence ID" value="TYZ22311.1"/>
    <property type="molecule type" value="Genomic_DNA"/>
</dbReference>
<dbReference type="InterPro" id="IPR001991">
    <property type="entry name" value="Na-dicarboxylate_symporter"/>
</dbReference>
<accession>A0A5D6W1H5</accession>
<protein>
    <submittedName>
        <fullName evidence="7">Dicarboxylate/amino acid:cation symporter</fullName>
    </submittedName>
</protein>
<feature type="transmembrane region" description="Helical" evidence="6">
    <location>
        <begin position="80"/>
        <end position="99"/>
    </location>
</feature>
<dbReference type="Proteomes" id="UP000323646">
    <property type="component" value="Unassembled WGS sequence"/>
</dbReference>
<dbReference type="RefSeq" id="WP_149171654.1">
    <property type="nucleotide sequence ID" value="NZ_VTOY01000006.1"/>
</dbReference>
<dbReference type="OrthoDB" id="9768885at2"/>
<organism evidence="7 8">
    <name type="scientific">Selenomonas ruminis</name>
    <dbReference type="NCBI Taxonomy" id="2593411"/>
    <lineage>
        <taxon>Bacteria</taxon>
        <taxon>Bacillati</taxon>
        <taxon>Bacillota</taxon>
        <taxon>Negativicutes</taxon>
        <taxon>Selenomonadales</taxon>
        <taxon>Selenomonadaceae</taxon>
        <taxon>Selenomonas</taxon>
    </lineage>
</organism>
<dbReference type="PANTHER" id="PTHR42865:SF2">
    <property type="entry name" value="PROTON:GLUTAMATE SYMPORTER DAACS FAMILY"/>
    <property type="match status" value="1"/>
</dbReference>
<feature type="transmembrane region" description="Helical" evidence="6">
    <location>
        <begin position="360"/>
        <end position="381"/>
    </location>
</feature>
<dbReference type="Pfam" id="PF00375">
    <property type="entry name" value="SDF"/>
    <property type="match status" value="1"/>
</dbReference>
<evidence type="ECO:0000256" key="6">
    <source>
        <dbReference type="SAM" id="Phobius"/>
    </source>
</evidence>
<evidence type="ECO:0000256" key="1">
    <source>
        <dbReference type="ARBA" id="ARBA00004141"/>
    </source>
</evidence>
<evidence type="ECO:0000313" key="7">
    <source>
        <dbReference type="EMBL" id="TYZ22311.1"/>
    </source>
</evidence>
<evidence type="ECO:0000256" key="3">
    <source>
        <dbReference type="ARBA" id="ARBA00022692"/>
    </source>
</evidence>
<dbReference type="PANTHER" id="PTHR42865">
    <property type="entry name" value="PROTON/GLUTAMATE-ASPARTATE SYMPORTER"/>
    <property type="match status" value="1"/>
</dbReference>
<proteinExistence type="predicted"/>
<evidence type="ECO:0000256" key="5">
    <source>
        <dbReference type="ARBA" id="ARBA00023136"/>
    </source>
</evidence>
<dbReference type="SUPFAM" id="SSF118215">
    <property type="entry name" value="Proton glutamate symport protein"/>
    <property type="match status" value="1"/>
</dbReference>
<feature type="transmembrane region" description="Helical" evidence="6">
    <location>
        <begin position="12"/>
        <end position="32"/>
    </location>
</feature>
<keyword evidence="2" id="KW-0813">Transport</keyword>
<reference evidence="7 8" key="1">
    <citation type="submission" date="2019-08" db="EMBL/GenBank/DDBJ databases">
        <title>Selenomonas sp. mPRGC5 and Selenomonas sp. mPRGC8 isolated from ruminal fluid of dairy goat (Capra hircus).</title>
        <authorList>
            <person name="Poothong S."/>
            <person name="Nuengjamnong C."/>
            <person name="Tanasupawat S."/>
        </authorList>
    </citation>
    <scope>NUCLEOTIDE SEQUENCE [LARGE SCALE GENOMIC DNA]</scope>
    <source>
        <strain evidence="8">mPRGC5</strain>
    </source>
</reference>
<feature type="transmembrane region" description="Helical" evidence="6">
    <location>
        <begin position="262"/>
        <end position="280"/>
    </location>
</feature>
<gene>
    <name evidence="7" type="ORF">FZ040_08840</name>
</gene>
<dbReference type="Gene3D" id="1.10.3860.10">
    <property type="entry name" value="Sodium:dicarboxylate symporter"/>
    <property type="match status" value="1"/>
</dbReference>
<keyword evidence="4 6" id="KW-1133">Transmembrane helix</keyword>
<feature type="transmembrane region" description="Helical" evidence="6">
    <location>
        <begin position="44"/>
        <end position="68"/>
    </location>
</feature>
<keyword evidence="5 6" id="KW-0472">Membrane</keyword>
<dbReference type="AlphaFoldDB" id="A0A5D6W1H5"/>
<evidence type="ECO:0000313" key="8">
    <source>
        <dbReference type="Proteomes" id="UP000323646"/>
    </source>
</evidence>
<dbReference type="GO" id="GO:0005886">
    <property type="term" value="C:plasma membrane"/>
    <property type="evidence" value="ECO:0007669"/>
    <property type="project" value="TreeGrafter"/>
</dbReference>
<keyword evidence="8" id="KW-1185">Reference proteome</keyword>
<evidence type="ECO:0000256" key="4">
    <source>
        <dbReference type="ARBA" id="ARBA00022989"/>
    </source>
</evidence>
<feature type="transmembrane region" description="Helical" evidence="6">
    <location>
        <begin position="337"/>
        <end position="354"/>
    </location>
</feature>
<evidence type="ECO:0000256" key="2">
    <source>
        <dbReference type="ARBA" id="ARBA00022448"/>
    </source>
</evidence>
<keyword evidence="3 6" id="KW-0812">Transmembrane</keyword>
<dbReference type="GO" id="GO:0015293">
    <property type="term" value="F:symporter activity"/>
    <property type="evidence" value="ECO:0007669"/>
    <property type="project" value="InterPro"/>
</dbReference>
<dbReference type="PRINTS" id="PR00173">
    <property type="entry name" value="EDTRNSPORT"/>
</dbReference>
<feature type="transmembrane region" description="Helical" evidence="6">
    <location>
        <begin position="224"/>
        <end position="250"/>
    </location>
</feature>
<comment type="subcellular location">
    <subcellularLocation>
        <location evidence="1">Membrane</location>
        <topology evidence="1">Multi-pass membrane protein</topology>
    </subcellularLocation>
</comment>
<dbReference type="GO" id="GO:0006835">
    <property type="term" value="P:dicarboxylic acid transport"/>
    <property type="evidence" value="ECO:0007669"/>
    <property type="project" value="TreeGrafter"/>
</dbReference>